<evidence type="ECO:0000313" key="3">
    <source>
        <dbReference type="Proteomes" id="UP000799536"/>
    </source>
</evidence>
<gene>
    <name evidence="2" type="ORF">GQ43DRAFT_470196</name>
</gene>
<feature type="compositionally biased region" description="Basic and acidic residues" evidence="1">
    <location>
        <begin position="182"/>
        <end position="206"/>
    </location>
</feature>
<dbReference type="EMBL" id="ML993910">
    <property type="protein sequence ID" value="KAF2203183.1"/>
    <property type="molecule type" value="Genomic_DNA"/>
</dbReference>
<feature type="compositionally biased region" description="Polar residues" evidence="1">
    <location>
        <begin position="552"/>
        <end position="561"/>
    </location>
</feature>
<feature type="compositionally biased region" description="Polar residues" evidence="1">
    <location>
        <begin position="330"/>
        <end position="350"/>
    </location>
</feature>
<reference evidence="2" key="1">
    <citation type="journal article" date="2020" name="Stud. Mycol.">
        <title>101 Dothideomycetes genomes: a test case for predicting lifestyles and emergence of pathogens.</title>
        <authorList>
            <person name="Haridas S."/>
            <person name="Albert R."/>
            <person name="Binder M."/>
            <person name="Bloem J."/>
            <person name="Labutti K."/>
            <person name="Salamov A."/>
            <person name="Andreopoulos B."/>
            <person name="Baker S."/>
            <person name="Barry K."/>
            <person name="Bills G."/>
            <person name="Bluhm B."/>
            <person name="Cannon C."/>
            <person name="Castanera R."/>
            <person name="Culley D."/>
            <person name="Daum C."/>
            <person name="Ezra D."/>
            <person name="Gonzalez J."/>
            <person name="Henrissat B."/>
            <person name="Kuo A."/>
            <person name="Liang C."/>
            <person name="Lipzen A."/>
            <person name="Lutzoni F."/>
            <person name="Magnuson J."/>
            <person name="Mondo S."/>
            <person name="Nolan M."/>
            <person name="Ohm R."/>
            <person name="Pangilinan J."/>
            <person name="Park H.-J."/>
            <person name="Ramirez L."/>
            <person name="Alfaro M."/>
            <person name="Sun H."/>
            <person name="Tritt A."/>
            <person name="Yoshinaga Y."/>
            <person name="Zwiers L.-H."/>
            <person name="Turgeon B."/>
            <person name="Goodwin S."/>
            <person name="Spatafora J."/>
            <person name="Crous P."/>
            <person name="Grigoriev I."/>
        </authorList>
    </citation>
    <scope>NUCLEOTIDE SEQUENCE</scope>
    <source>
        <strain evidence="2">ATCC 74209</strain>
    </source>
</reference>
<dbReference type="AlphaFoldDB" id="A0A9P4MXG9"/>
<evidence type="ECO:0000256" key="1">
    <source>
        <dbReference type="SAM" id="MobiDB-lite"/>
    </source>
</evidence>
<feature type="compositionally biased region" description="Basic and acidic residues" evidence="1">
    <location>
        <begin position="138"/>
        <end position="157"/>
    </location>
</feature>
<evidence type="ECO:0000313" key="2">
    <source>
        <dbReference type="EMBL" id="KAF2203183.1"/>
    </source>
</evidence>
<feature type="compositionally biased region" description="Low complexity" evidence="1">
    <location>
        <begin position="398"/>
        <end position="414"/>
    </location>
</feature>
<dbReference type="Proteomes" id="UP000799536">
    <property type="component" value="Unassembled WGS sequence"/>
</dbReference>
<feature type="compositionally biased region" description="Low complexity" evidence="1">
    <location>
        <begin position="798"/>
        <end position="809"/>
    </location>
</feature>
<dbReference type="InterPro" id="IPR046784">
    <property type="entry name" value="Eap1"/>
</dbReference>
<dbReference type="OrthoDB" id="2504266at2759"/>
<dbReference type="Pfam" id="PF20566">
    <property type="entry name" value="Eap1"/>
    <property type="match status" value="1"/>
</dbReference>
<feature type="compositionally biased region" description="Polar residues" evidence="1">
    <location>
        <begin position="444"/>
        <end position="458"/>
    </location>
</feature>
<name>A0A9P4MXG9_9PLEO</name>
<feature type="compositionally biased region" description="Basic and acidic residues" evidence="1">
    <location>
        <begin position="250"/>
        <end position="280"/>
    </location>
</feature>
<accession>A0A9P4MXG9</accession>
<feature type="region of interest" description="Disordered" evidence="1">
    <location>
        <begin position="34"/>
        <end position="561"/>
    </location>
</feature>
<feature type="compositionally biased region" description="Basic and acidic residues" evidence="1">
    <location>
        <begin position="290"/>
        <end position="326"/>
    </location>
</feature>
<protein>
    <submittedName>
        <fullName evidence="2">Uncharacterized protein</fullName>
    </submittedName>
</protein>
<proteinExistence type="predicted"/>
<keyword evidence="3" id="KW-1185">Reference proteome</keyword>
<feature type="compositionally biased region" description="Basic and acidic residues" evidence="1">
    <location>
        <begin position="218"/>
        <end position="240"/>
    </location>
</feature>
<sequence length="878" mass="97041">MGMEDEHGGRQHGGQSYSIDELLYLKDSPLVRKPDSLPSIAQWMEQPVEQNSSRRRSTVLRDGETPQTTDTRTAAPVLVNAGMGHFGRRPSAHPEDTVLGPPKLAFTSAHRAAKQAAENSEKRTNPTSEADGSLGDRFPARERWTRDRDNDQNRDKAGFPNGRRVARGEGEGWGNVKARKSVGQEELERGYRNGDRDRERQQKDGEDNGDGALRRPNMGREKTEPRWGRREDAETKESEGSRFGGTGQGWRDREPRDKERDRDQNRVRDRDWTRGGNKIEEDPEWMDTPVVKEKKQAHTQEDFQRWKEEYGRGKKKETPAQEKEEPLSATDLTDSSLVTASGLTGTSKPVTSMAPLEGGSLFGVWGKDKGSEATNSDAAVPSKAKAAPKPSRFLKYFAPAEEPAKATPAAAPVPIRESDEAASNDEEKKDFNRILQMLARTNLAPVSTPQASQQSNAAEDNGARQGGVSVDLTSPPPDRSPPEAIVTRQPTARTLEQRSILDSILAPRPSVPESRTPLGVFSPVSPEPEPGLEQFRRPASNRPTGDFPIQQPPSRNSSAQDALNLQNILNSHANLETKPEAKQRERDFLLALMQQPSRSTPPQMANQNIARPLPENQNLPAFFDNMPTQRAQPQTKGRGLPPGFPDDPRFFAENEMLLRRDAERREAALREASFREASMREAAMQQPEPVRKGSQRLPPGIFPDDPAILQRRNTAGELPRQMTNMGIPSQPVPDMPPYMRNPGMPQPPQDRNIAPPPGFGGTGMRQPPGFGGPQPQMASVSHPNTPFGHPGMGPPPGMAGMYPNHGQNQMPPPGPPHGYFQPPRGFPPPSMGMENRGQDPRIMMGRPEFEQQFGGAQNQPGMNRPGPGGRLPHNMYMQ</sequence>
<feature type="compositionally biased region" description="Low complexity" evidence="1">
    <location>
        <begin position="376"/>
        <end position="391"/>
    </location>
</feature>
<feature type="region of interest" description="Disordered" evidence="1">
    <location>
        <begin position="677"/>
        <end position="707"/>
    </location>
</feature>
<feature type="compositionally biased region" description="Pro residues" evidence="1">
    <location>
        <begin position="744"/>
        <end position="758"/>
    </location>
</feature>
<organism evidence="2 3">
    <name type="scientific">Delitschia confertaspora ATCC 74209</name>
    <dbReference type="NCBI Taxonomy" id="1513339"/>
    <lineage>
        <taxon>Eukaryota</taxon>
        <taxon>Fungi</taxon>
        <taxon>Dikarya</taxon>
        <taxon>Ascomycota</taxon>
        <taxon>Pezizomycotina</taxon>
        <taxon>Dothideomycetes</taxon>
        <taxon>Pleosporomycetidae</taxon>
        <taxon>Pleosporales</taxon>
        <taxon>Delitschiaceae</taxon>
        <taxon>Delitschia</taxon>
    </lineage>
</organism>
<comment type="caution">
    <text evidence="2">The sequence shown here is derived from an EMBL/GenBank/DDBJ whole genome shotgun (WGS) entry which is preliminary data.</text>
</comment>
<feature type="region of interest" description="Disordered" evidence="1">
    <location>
        <begin position="720"/>
        <end position="878"/>
    </location>
</feature>